<dbReference type="PRINTS" id="PR00080">
    <property type="entry name" value="SDRFAMILY"/>
</dbReference>
<evidence type="ECO:0000256" key="1">
    <source>
        <dbReference type="ARBA" id="ARBA00006484"/>
    </source>
</evidence>
<dbReference type="Gene3D" id="3.40.50.720">
    <property type="entry name" value="NAD(P)-binding Rossmann-like Domain"/>
    <property type="match status" value="1"/>
</dbReference>
<feature type="domain" description="Ketoreductase" evidence="3">
    <location>
        <begin position="6"/>
        <end position="190"/>
    </location>
</feature>
<organism evidence="4 5">
    <name type="scientific">Dictyobacter halimunensis</name>
    <dbReference type="NCBI Taxonomy" id="3026934"/>
    <lineage>
        <taxon>Bacteria</taxon>
        <taxon>Bacillati</taxon>
        <taxon>Chloroflexota</taxon>
        <taxon>Ktedonobacteria</taxon>
        <taxon>Ktedonobacterales</taxon>
        <taxon>Dictyobacteraceae</taxon>
        <taxon>Dictyobacter</taxon>
    </lineage>
</organism>
<dbReference type="EMBL" id="BSRI01000001">
    <property type="protein sequence ID" value="GLV55347.1"/>
    <property type="molecule type" value="Genomic_DNA"/>
</dbReference>
<dbReference type="Pfam" id="PF13561">
    <property type="entry name" value="adh_short_C2"/>
    <property type="match status" value="1"/>
</dbReference>
<gene>
    <name evidence="4" type="ORF">KDH_21940</name>
</gene>
<keyword evidence="5" id="KW-1185">Reference proteome</keyword>
<evidence type="ECO:0000313" key="4">
    <source>
        <dbReference type="EMBL" id="GLV55347.1"/>
    </source>
</evidence>
<name>A0ABQ6FNU6_9CHLR</name>
<evidence type="ECO:0000256" key="2">
    <source>
        <dbReference type="ARBA" id="ARBA00023002"/>
    </source>
</evidence>
<dbReference type="InterPro" id="IPR057326">
    <property type="entry name" value="KR_dom"/>
</dbReference>
<sequence length="254" mass="26864">MGVKQRVVLITGATSGIGAGIAHRFGQCGALVAVAGRNVERGMEVVESIQRMGTRAMFVEHELKDELAPLRVISEVEASLGPVEILVHSAGWSVFKPTTDVTPDLFDQIFQRNVKGLYFLTAAALPGMIRRRHGRVILISSIAALRGINGHSLYCASKAALDQLACAWAAEYARYGINFNTVAPGMVATPMTAELTADPQLVAAVKAATPDGRLGTPEDIAHAVLFLADDNALHVQGNTIVVDGGWIVPPGGFA</sequence>
<proteinExistence type="inferred from homology"/>
<dbReference type="RefSeq" id="WP_338249606.1">
    <property type="nucleotide sequence ID" value="NZ_BSRI01000001.1"/>
</dbReference>
<comment type="caution">
    <text evidence="4">The sequence shown here is derived from an EMBL/GenBank/DDBJ whole genome shotgun (WGS) entry which is preliminary data.</text>
</comment>
<dbReference type="CDD" id="cd05233">
    <property type="entry name" value="SDR_c"/>
    <property type="match status" value="1"/>
</dbReference>
<dbReference type="InterPro" id="IPR002347">
    <property type="entry name" value="SDR_fam"/>
</dbReference>
<dbReference type="PROSITE" id="PS00061">
    <property type="entry name" value="ADH_SHORT"/>
    <property type="match status" value="1"/>
</dbReference>
<dbReference type="PANTHER" id="PTHR43639">
    <property type="entry name" value="OXIDOREDUCTASE, SHORT-CHAIN DEHYDROGENASE/REDUCTASE FAMILY (AFU_ORTHOLOGUE AFUA_5G02870)"/>
    <property type="match status" value="1"/>
</dbReference>
<dbReference type="PRINTS" id="PR00081">
    <property type="entry name" value="GDHRDH"/>
</dbReference>
<reference evidence="4 5" key="1">
    <citation type="submission" date="2023-02" db="EMBL/GenBank/DDBJ databases">
        <title>Dictyobacter halimunensis sp. nov., a new member of the class Ktedonobacteria from forest soil in a geothermal area.</title>
        <authorList>
            <person name="Rachmania M.K."/>
            <person name="Ningsih F."/>
            <person name="Sakai Y."/>
            <person name="Yabe S."/>
            <person name="Yokota A."/>
            <person name="Sjamsuridzal W."/>
        </authorList>
    </citation>
    <scope>NUCLEOTIDE SEQUENCE [LARGE SCALE GENOMIC DNA]</scope>
    <source>
        <strain evidence="4 5">S3.2.2.5</strain>
    </source>
</reference>
<dbReference type="Proteomes" id="UP001344906">
    <property type="component" value="Unassembled WGS sequence"/>
</dbReference>
<dbReference type="InterPro" id="IPR036291">
    <property type="entry name" value="NAD(P)-bd_dom_sf"/>
</dbReference>
<keyword evidence="2" id="KW-0560">Oxidoreductase</keyword>
<evidence type="ECO:0000259" key="3">
    <source>
        <dbReference type="SMART" id="SM00822"/>
    </source>
</evidence>
<dbReference type="InterPro" id="IPR020904">
    <property type="entry name" value="Sc_DH/Rdtase_CS"/>
</dbReference>
<evidence type="ECO:0000313" key="5">
    <source>
        <dbReference type="Proteomes" id="UP001344906"/>
    </source>
</evidence>
<dbReference type="SMART" id="SM00822">
    <property type="entry name" value="PKS_KR"/>
    <property type="match status" value="1"/>
</dbReference>
<protein>
    <submittedName>
        <fullName evidence="4">Dehydrogenase</fullName>
    </submittedName>
</protein>
<dbReference type="SUPFAM" id="SSF51735">
    <property type="entry name" value="NAD(P)-binding Rossmann-fold domains"/>
    <property type="match status" value="1"/>
</dbReference>
<comment type="similarity">
    <text evidence="1">Belongs to the short-chain dehydrogenases/reductases (SDR) family.</text>
</comment>
<accession>A0ABQ6FNU6</accession>
<dbReference type="PANTHER" id="PTHR43639:SF1">
    <property type="entry name" value="SHORT-CHAIN DEHYDROGENASE_REDUCTASE FAMILY PROTEIN"/>
    <property type="match status" value="1"/>
</dbReference>